<proteinExistence type="predicted"/>
<comment type="caution">
    <text evidence="2">The sequence shown here is derived from an EMBL/GenBank/DDBJ whole genome shotgun (WGS) entry which is preliminary data.</text>
</comment>
<gene>
    <name evidence="2" type="ORF">GGQ96_002692</name>
</gene>
<accession>A0A7W7AK90</accession>
<organism evidence="2 3">
    <name type="scientific">Sphingomonas abaci</name>
    <dbReference type="NCBI Taxonomy" id="237611"/>
    <lineage>
        <taxon>Bacteria</taxon>
        <taxon>Pseudomonadati</taxon>
        <taxon>Pseudomonadota</taxon>
        <taxon>Alphaproteobacteria</taxon>
        <taxon>Sphingomonadales</taxon>
        <taxon>Sphingomonadaceae</taxon>
        <taxon>Sphingomonas</taxon>
    </lineage>
</organism>
<evidence type="ECO:0000313" key="2">
    <source>
        <dbReference type="EMBL" id="MBB4618549.1"/>
    </source>
</evidence>
<protein>
    <submittedName>
        <fullName evidence="2">Uncharacterized protein</fullName>
    </submittedName>
</protein>
<evidence type="ECO:0000313" key="3">
    <source>
        <dbReference type="Proteomes" id="UP000574769"/>
    </source>
</evidence>
<name>A0A7W7AK90_9SPHN</name>
<dbReference type="AlphaFoldDB" id="A0A7W7AK90"/>
<dbReference type="EMBL" id="JACHNY010000005">
    <property type="protein sequence ID" value="MBB4618549.1"/>
    <property type="molecule type" value="Genomic_DNA"/>
</dbReference>
<sequence>MTMTEGHLMANVDLSADPNSASRAERPRLGNPSLEAAA</sequence>
<dbReference type="Proteomes" id="UP000574769">
    <property type="component" value="Unassembled WGS sequence"/>
</dbReference>
<keyword evidence="3" id="KW-1185">Reference proteome</keyword>
<feature type="region of interest" description="Disordered" evidence="1">
    <location>
        <begin position="1"/>
        <end position="38"/>
    </location>
</feature>
<reference evidence="2 3" key="1">
    <citation type="submission" date="2020-08" db="EMBL/GenBank/DDBJ databases">
        <title>Genomic Encyclopedia of Type Strains, Phase IV (KMG-IV): sequencing the most valuable type-strain genomes for metagenomic binning, comparative biology and taxonomic classification.</title>
        <authorList>
            <person name="Goeker M."/>
        </authorList>
    </citation>
    <scope>NUCLEOTIDE SEQUENCE [LARGE SCALE GENOMIC DNA]</scope>
    <source>
        <strain evidence="2 3">DSM 15867</strain>
    </source>
</reference>
<evidence type="ECO:0000256" key="1">
    <source>
        <dbReference type="SAM" id="MobiDB-lite"/>
    </source>
</evidence>